<dbReference type="NCBIfam" id="TIGR00312">
    <property type="entry name" value="cbiD"/>
    <property type="match status" value="1"/>
</dbReference>
<sequence>MQAPSDQASDASHVSGSGPTAGGATPGGLRTGWTTGACATAAAKAAAIRLIEGAFPPEVTITLPKGGRATFHLAHATAGKGWAEAAVEKDAGDDPDVTHGALIVARVTPMPDGSGITFCAGEGVGTVTKPGLPIPPGEPAINPVPRAMISRALAEVMGADPDAEVTISVPHGAELAARTWNPRLGIVGGLSILGTTGIVRPFSCAAWIASIHRGIDVAVATGATHVVGTTGSSSERAVRDIYPEFPETAFLDMGDFVGGLLKYLRRHPVPRVTIAGGIGKMTKLAQGAVDLHSKRSQVDFAQLASLANDDPRVVGANSALEALELVGAPLAQAVAEAAAARVEALLAPSEVSVETIVTDRSGKIHGRRGFAR</sequence>
<evidence type="ECO:0000256" key="1">
    <source>
        <dbReference type="ARBA" id="ARBA00022573"/>
    </source>
</evidence>
<evidence type="ECO:0000313" key="7">
    <source>
        <dbReference type="EMBL" id="MBK0397669.1"/>
    </source>
</evidence>
<dbReference type="InterPro" id="IPR002748">
    <property type="entry name" value="CbiD"/>
</dbReference>
<evidence type="ECO:0000256" key="5">
    <source>
        <dbReference type="HAMAP-Rule" id="MF_00787"/>
    </source>
</evidence>
<dbReference type="PANTHER" id="PTHR35863">
    <property type="entry name" value="COBALT-PRECORRIN-5B C(1)-METHYLTRANSFERASE"/>
    <property type="match status" value="1"/>
</dbReference>
<keyword evidence="3 5" id="KW-0808">Transferase</keyword>
<evidence type="ECO:0000256" key="4">
    <source>
        <dbReference type="ARBA" id="ARBA00022691"/>
    </source>
</evidence>
<evidence type="ECO:0000256" key="2">
    <source>
        <dbReference type="ARBA" id="ARBA00022603"/>
    </source>
</evidence>
<dbReference type="Proteomes" id="UP000655420">
    <property type="component" value="Unassembled WGS sequence"/>
</dbReference>
<dbReference type="SUPFAM" id="SSF111342">
    <property type="entry name" value="CbiD-like"/>
    <property type="match status" value="1"/>
</dbReference>
<dbReference type="UniPathway" id="UPA00148">
    <property type="reaction ID" value="UER00227"/>
</dbReference>
<keyword evidence="1 5" id="KW-0169">Cobalamin biosynthesis</keyword>
<organism evidence="7 8">
    <name type="scientific">Thermohalobaculum xanthum</name>
    <dbReference type="NCBI Taxonomy" id="2753746"/>
    <lineage>
        <taxon>Bacteria</taxon>
        <taxon>Pseudomonadati</taxon>
        <taxon>Pseudomonadota</taxon>
        <taxon>Alphaproteobacteria</taxon>
        <taxon>Rhodobacterales</taxon>
        <taxon>Paracoccaceae</taxon>
        <taxon>Thermohalobaculum</taxon>
    </lineage>
</organism>
<dbReference type="Pfam" id="PF01888">
    <property type="entry name" value="CbiD"/>
    <property type="match status" value="1"/>
</dbReference>
<comment type="function">
    <text evidence="5">Catalyzes the methylation of C-1 in cobalt-precorrin-5B to form cobalt-precorrin-6A.</text>
</comment>
<feature type="compositionally biased region" description="Gly residues" evidence="6">
    <location>
        <begin position="19"/>
        <end position="28"/>
    </location>
</feature>
<gene>
    <name evidence="5" type="primary">cbiD</name>
    <name evidence="7" type="ORF">H0I76_00565</name>
</gene>
<comment type="caution">
    <text evidence="7">The sequence shown here is derived from an EMBL/GenBank/DDBJ whole genome shotgun (WGS) entry which is preliminary data.</text>
</comment>
<dbReference type="NCBIfam" id="NF000849">
    <property type="entry name" value="PRK00075.1-1"/>
    <property type="match status" value="1"/>
</dbReference>
<name>A0A8J7M3R3_9RHOB</name>
<dbReference type="HAMAP" id="MF_00787">
    <property type="entry name" value="CbiD"/>
    <property type="match status" value="1"/>
</dbReference>
<comment type="catalytic activity">
    <reaction evidence="5">
        <text>Co-precorrin-5B + S-adenosyl-L-methionine = Co-precorrin-6A + S-adenosyl-L-homocysteine</text>
        <dbReference type="Rhea" id="RHEA:26285"/>
        <dbReference type="ChEBI" id="CHEBI:57856"/>
        <dbReference type="ChEBI" id="CHEBI:59789"/>
        <dbReference type="ChEBI" id="CHEBI:60063"/>
        <dbReference type="ChEBI" id="CHEBI:60064"/>
        <dbReference type="EC" id="2.1.1.195"/>
    </reaction>
</comment>
<dbReference type="InterPro" id="IPR036074">
    <property type="entry name" value="CbiD_sf"/>
</dbReference>
<protein>
    <recommendedName>
        <fullName evidence="5">Cobalt-precorrin-5B C(1)-methyltransferase</fullName>
        <ecNumber evidence="5">2.1.1.195</ecNumber>
    </recommendedName>
    <alternativeName>
        <fullName evidence="5">Cobalt-precorrin-6A synthase</fullName>
    </alternativeName>
</protein>
<accession>A0A8J7M3R3</accession>
<feature type="region of interest" description="Disordered" evidence="6">
    <location>
        <begin position="1"/>
        <end position="28"/>
    </location>
</feature>
<keyword evidence="2 5" id="KW-0489">Methyltransferase</keyword>
<dbReference type="AlphaFoldDB" id="A0A8J7M3R3"/>
<dbReference type="EMBL" id="JAEHHL010000001">
    <property type="protein sequence ID" value="MBK0397669.1"/>
    <property type="molecule type" value="Genomic_DNA"/>
</dbReference>
<dbReference type="GO" id="GO:0008168">
    <property type="term" value="F:methyltransferase activity"/>
    <property type="evidence" value="ECO:0007669"/>
    <property type="project" value="UniProtKB-UniRule"/>
</dbReference>
<dbReference type="PANTHER" id="PTHR35863:SF1">
    <property type="entry name" value="COBALT-PRECORRIN-5B C(1)-METHYLTRANSFERASE"/>
    <property type="match status" value="1"/>
</dbReference>
<dbReference type="RefSeq" id="WP_200605666.1">
    <property type="nucleotide sequence ID" value="NZ_JAEHHL010000001.1"/>
</dbReference>
<proteinExistence type="inferred from homology"/>
<comment type="pathway">
    <text evidence="5">Cofactor biosynthesis; adenosylcobalamin biosynthesis; cob(II)yrinate a,c-diamide from sirohydrochlorin (anaerobic route): step 6/10.</text>
</comment>
<evidence type="ECO:0000256" key="6">
    <source>
        <dbReference type="SAM" id="MobiDB-lite"/>
    </source>
</evidence>
<evidence type="ECO:0000313" key="8">
    <source>
        <dbReference type="Proteomes" id="UP000655420"/>
    </source>
</evidence>
<dbReference type="EC" id="2.1.1.195" evidence="5"/>
<reference evidence="7" key="1">
    <citation type="submission" date="2020-12" db="EMBL/GenBank/DDBJ databases">
        <title>Bacterial taxonomy.</title>
        <authorList>
            <person name="Pan X."/>
        </authorList>
    </citation>
    <scope>NUCLEOTIDE SEQUENCE</scope>
    <source>
        <strain evidence="7">M0105</strain>
    </source>
</reference>
<feature type="compositionally biased region" description="Polar residues" evidence="6">
    <location>
        <begin position="1"/>
        <end position="14"/>
    </location>
</feature>
<keyword evidence="4 5" id="KW-0949">S-adenosyl-L-methionine</keyword>
<dbReference type="Gene3D" id="3.30.2110.10">
    <property type="entry name" value="CbiD-like"/>
    <property type="match status" value="1"/>
</dbReference>
<evidence type="ECO:0000256" key="3">
    <source>
        <dbReference type="ARBA" id="ARBA00022679"/>
    </source>
</evidence>
<dbReference type="GO" id="GO:0032259">
    <property type="term" value="P:methylation"/>
    <property type="evidence" value="ECO:0007669"/>
    <property type="project" value="UniProtKB-KW"/>
</dbReference>
<dbReference type="PIRSF" id="PIRSF026782">
    <property type="entry name" value="CbiD"/>
    <property type="match status" value="1"/>
</dbReference>
<keyword evidence="8" id="KW-1185">Reference proteome</keyword>
<comment type="similarity">
    <text evidence="5">Belongs to the CbiD family.</text>
</comment>
<dbReference type="GO" id="GO:0019251">
    <property type="term" value="P:anaerobic cobalamin biosynthetic process"/>
    <property type="evidence" value="ECO:0007669"/>
    <property type="project" value="UniProtKB-UniRule"/>
</dbReference>